<keyword evidence="5 10" id="KW-0819">tRNA processing</keyword>
<comment type="similarity">
    <text evidence="3 10">Belongs to the IPP transferase family.</text>
</comment>
<feature type="site" description="Interaction with substrate tRNA" evidence="10">
    <location>
        <position position="134"/>
    </location>
</feature>
<accession>A0A0G1MNB4</accession>
<comment type="cofactor">
    <cofactor evidence="1 10">
        <name>Mg(2+)</name>
        <dbReference type="ChEBI" id="CHEBI:18420"/>
    </cofactor>
</comment>
<evidence type="ECO:0000256" key="6">
    <source>
        <dbReference type="ARBA" id="ARBA00022741"/>
    </source>
</evidence>
<dbReference type="Proteomes" id="UP000034835">
    <property type="component" value="Unassembled WGS sequence"/>
</dbReference>
<feature type="site" description="Interaction with substrate tRNA" evidence="10">
    <location>
        <position position="157"/>
    </location>
</feature>
<comment type="function">
    <text evidence="2 10">Catalyzes the transfer of a dimethylallyl group onto the adenine at position 37 in tRNAs that read codons beginning with uridine, leading to the formation of N6-(dimethylallyl)adenosine (i(6)A).</text>
</comment>
<dbReference type="Pfam" id="PF01715">
    <property type="entry name" value="IPPT"/>
    <property type="match status" value="2"/>
</dbReference>
<comment type="catalytic activity">
    <reaction evidence="9 10">
        <text>adenosine(37) in tRNA + dimethylallyl diphosphate = N(6)-dimethylallyladenosine(37) in tRNA + diphosphate</text>
        <dbReference type="Rhea" id="RHEA:26482"/>
        <dbReference type="Rhea" id="RHEA-COMP:10162"/>
        <dbReference type="Rhea" id="RHEA-COMP:10375"/>
        <dbReference type="ChEBI" id="CHEBI:33019"/>
        <dbReference type="ChEBI" id="CHEBI:57623"/>
        <dbReference type="ChEBI" id="CHEBI:74411"/>
        <dbReference type="ChEBI" id="CHEBI:74415"/>
        <dbReference type="EC" id="2.5.1.75"/>
    </reaction>
</comment>
<organism evidence="11 12">
    <name type="scientific">Candidatus Collierbacteria bacterium GW2011_GWB1_44_6</name>
    <dbReference type="NCBI Taxonomy" id="1618384"/>
    <lineage>
        <taxon>Bacteria</taxon>
        <taxon>Candidatus Collieribacteriota</taxon>
    </lineage>
</organism>
<keyword evidence="8 10" id="KW-0460">Magnesium</keyword>
<dbReference type="PATRIC" id="fig|1618384.3.peg.251"/>
<evidence type="ECO:0000256" key="4">
    <source>
        <dbReference type="ARBA" id="ARBA00022679"/>
    </source>
</evidence>
<gene>
    <name evidence="10" type="primary">miaA</name>
    <name evidence="11" type="ORF">UW68_C0007G0004</name>
</gene>
<evidence type="ECO:0000256" key="3">
    <source>
        <dbReference type="ARBA" id="ARBA00005842"/>
    </source>
</evidence>
<dbReference type="EMBL" id="LCJG01000007">
    <property type="protein sequence ID" value="KKT73519.1"/>
    <property type="molecule type" value="Genomic_DNA"/>
</dbReference>
<protein>
    <recommendedName>
        <fullName evidence="10">tRNA dimethylallyltransferase</fullName>
        <ecNumber evidence="10">2.5.1.75</ecNumber>
    </recommendedName>
    <alternativeName>
        <fullName evidence="10">Dimethylallyl diphosphate:tRNA dimethylallyltransferase</fullName>
        <shortName evidence="10">DMAPP:tRNA dimethylallyltransferase</shortName>
        <shortName evidence="10">DMATase</shortName>
    </alternativeName>
    <alternativeName>
        <fullName evidence="10">Isopentenyl-diphosphate:tRNA isopentenyltransferase</fullName>
        <shortName evidence="10">IPP transferase</shortName>
        <shortName evidence="10">IPPT</shortName>
        <shortName evidence="10">IPTase</shortName>
    </alternativeName>
</protein>
<evidence type="ECO:0000256" key="8">
    <source>
        <dbReference type="ARBA" id="ARBA00022842"/>
    </source>
</evidence>
<evidence type="ECO:0000256" key="9">
    <source>
        <dbReference type="ARBA" id="ARBA00049563"/>
    </source>
</evidence>
<dbReference type="GO" id="GO:0006400">
    <property type="term" value="P:tRNA modification"/>
    <property type="evidence" value="ECO:0007669"/>
    <property type="project" value="TreeGrafter"/>
</dbReference>
<evidence type="ECO:0000256" key="2">
    <source>
        <dbReference type="ARBA" id="ARBA00003213"/>
    </source>
</evidence>
<evidence type="ECO:0000256" key="10">
    <source>
        <dbReference type="HAMAP-Rule" id="MF_00185"/>
    </source>
</evidence>
<comment type="caution">
    <text evidence="10">Lacks conserved residue(s) required for the propagation of feature annotation.</text>
</comment>
<dbReference type="Gene3D" id="3.40.50.300">
    <property type="entry name" value="P-loop containing nucleotide triphosphate hydrolases"/>
    <property type="match status" value="1"/>
</dbReference>
<evidence type="ECO:0000313" key="11">
    <source>
        <dbReference type="EMBL" id="KKT73519.1"/>
    </source>
</evidence>
<sequence>MNNPTQTVLVICGPTASGKTSLALSIAKHLISSSSLRAKRGNPASCHSRPDRESITICSTVNILSVDSRQVYRDLDILTGKDIPENLPEGIKIYGLDIVDTDRSFNLADFVQYAQSIIRKSLDEKTPLIIVGGTGLYLKAITSNLLNVHVPPNQKIRREMETKDLASLQKISNRSNPSPSAISSAPHFLWIGLKPDKDTLKEYIRHRVLDRLNSGAIDEVKNLIKNYPDNNQSIFTCLGVREIKDYLNQKISREQLIDLWTNAEIDYARRQIVWFNKQPSIVWYDRSSIDNKLISKLAKVVYQNDKK</sequence>
<dbReference type="SUPFAM" id="SSF52540">
    <property type="entry name" value="P-loop containing nucleoside triphosphate hydrolases"/>
    <property type="match status" value="1"/>
</dbReference>
<dbReference type="GO" id="GO:0052381">
    <property type="term" value="F:tRNA dimethylallyltransferase activity"/>
    <property type="evidence" value="ECO:0007669"/>
    <property type="project" value="UniProtKB-UniRule"/>
</dbReference>
<comment type="caution">
    <text evidence="11">The sequence shown here is derived from an EMBL/GenBank/DDBJ whole genome shotgun (WGS) entry which is preliminary data.</text>
</comment>
<dbReference type="GO" id="GO:0005524">
    <property type="term" value="F:ATP binding"/>
    <property type="evidence" value="ECO:0007669"/>
    <property type="project" value="UniProtKB-UniRule"/>
</dbReference>
<keyword evidence="6 10" id="KW-0547">Nucleotide-binding</keyword>
<name>A0A0G1MNB4_9BACT</name>
<dbReference type="AlphaFoldDB" id="A0A0G1MNB4"/>
<dbReference type="PANTHER" id="PTHR11088:SF60">
    <property type="entry name" value="TRNA DIMETHYLALLYLTRANSFERASE"/>
    <property type="match status" value="1"/>
</dbReference>
<dbReference type="PANTHER" id="PTHR11088">
    <property type="entry name" value="TRNA DIMETHYLALLYLTRANSFERASE"/>
    <property type="match status" value="1"/>
</dbReference>
<comment type="subunit">
    <text evidence="10">Monomer.</text>
</comment>
<dbReference type="EC" id="2.5.1.75" evidence="10"/>
<dbReference type="STRING" id="1618384.UW68_C0007G0004"/>
<feature type="region of interest" description="Interaction with substrate tRNA" evidence="10">
    <location>
        <begin position="67"/>
        <end position="70"/>
    </location>
</feature>
<dbReference type="InterPro" id="IPR027417">
    <property type="entry name" value="P-loop_NTPase"/>
</dbReference>
<keyword evidence="4 10" id="KW-0808">Transferase</keyword>
<keyword evidence="7 10" id="KW-0067">ATP-binding</keyword>
<dbReference type="HAMAP" id="MF_00185">
    <property type="entry name" value="IPP_trans"/>
    <property type="match status" value="1"/>
</dbReference>
<feature type="binding site" evidence="10">
    <location>
        <begin position="15"/>
        <end position="20"/>
    </location>
    <ligand>
        <name>substrate</name>
    </ligand>
</feature>
<evidence type="ECO:0000256" key="1">
    <source>
        <dbReference type="ARBA" id="ARBA00001946"/>
    </source>
</evidence>
<evidence type="ECO:0000256" key="5">
    <source>
        <dbReference type="ARBA" id="ARBA00022694"/>
    </source>
</evidence>
<dbReference type="InterPro" id="IPR039657">
    <property type="entry name" value="Dimethylallyltransferase"/>
</dbReference>
<dbReference type="InterPro" id="IPR018022">
    <property type="entry name" value="IPT"/>
</dbReference>
<reference evidence="11 12" key="1">
    <citation type="journal article" date="2015" name="Nature">
        <title>rRNA introns, odd ribosomes, and small enigmatic genomes across a large radiation of phyla.</title>
        <authorList>
            <person name="Brown C.T."/>
            <person name="Hug L.A."/>
            <person name="Thomas B.C."/>
            <person name="Sharon I."/>
            <person name="Castelle C.J."/>
            <person name="Singh A."/>
            <person name="Wilkins M.J."/>
            <person name="Williams K.H."/>
            <person name="Banfield J.F."/>
        </authorList>
    </citation>
    <scope>NUCLEOTIDE SEQUENCE [LARGE SCALE GENOMIC DNA]</scope>
</reference>
<evidence type="ECO:0000313" key="12">
    <source>
        <dbReference type="Proteomes" id="UP000034835"/>
    </source>
</evidence>
<evidence type="ECO:0000256" key="7">
    <source>
        <dbReference type="ARBA" id="ARBA00022840"/>
    </source>
</evidence>
<proteinExistence type="inferred from homology"/>
<feature type="binding site" evidence="10">
    <location>
        <begin position="13"/>
        <end position="20"/>
    </location>
    <ligand>
        <name>ATP</name>
        <dbReference type="ChEBI" id="CHEBI:30616"/>
    </ligand>
</feature>